<organism evidence="12 13">
    <name type="scientific">Apostasia shenzhenica</name>
    <dbReference type="NCBI Taxonomy" id="1088818"/>
    <lineage>
        <taxon>Eukaryota</taxon>
        <taxon>Viridiplantae</taxon>
        <taxon>Streptophyta</taxon>
        <taxon>Embryophyta</taxon>
        <taxon>Tracheophyta</taxon>
        <taxon>Spermatophyta</taxon>
        <taxon>Magnoliopsida</taxon>
        <taxon>Liliopsida</taxon>
        <taxon>Asparagales</taxon>
        <taxon>Orchidaceae</taxon>
        <taxon>Apostasioideae</taxon>
        <taxon>Apostasia</taxon>
    </lineage>
</organism>
<dbReference type="Proteomes" id="UP000236161">
    <property type="component" value="Unassembled WGS sequence"/>
</dbReference>
<keyword evidence="8" id="KW-0498">Mitosis</keyword>
<evidence type="ECO:0000256" key="10">
    <source>
        <dbReference type="ARBA" id="ARBA00023306"/>
    </source>
</evidence>
<dbReference type="OrthoDB" id="362021at2759"/>
<dbReference type="GO" id="GO:0003682">
    <property type="term" value="F:chromatin binding"/>
    <property type="evidence" value="ECO:0007669"/>
    <property type="project" value="TreeGrafter"/>
</dbReference>
<evidence type="ECO:0000256" key="2">
    <source>
        <dbReference type="ARBA" id="ARBA00004496"/>
    </source>
</evidence>
<gene>
    <name evidence="12" type="primary">CAPH</name>
    <name evidence="12" type="ORF">AXF42_Ash005605</name>
</gene>
<keyword evidence="13" id="KW-1185">Reference proteome</keyword>
<dbReference type="PANTHER" id="PTHR13108:SF9">
    <property type="entry name" value="CONDENSIN COMPLEX SUBUNIT 2"/>
    <property type="match status" value="1"/>
</dbReference>
<evidence type="ECO:0000256" key="3">
    <source>
        <dbReference type="ARBA" id="ARBA00009471"/>
    </source>
</evidence>
<dbReference type="PIRSF" id="PIRSF017126">
    <property type="entry name" value="Condensin_H"/>
    <property type="match status" value="1"/>
</dbReference>
<keyword evidence="7" id="KW-0132">Cell division</keyword>
<evidence type="ECO:0000256" key="11">
    <source>
        <dbReference type="SAM" id="MobiDB-lite"/>
    </source>
</evidence>
<dbReference type="AlphaFoldDB" id="A0A2I0BBV2"/>
<evidence type="ECO:0000256" key="7">
    <source>
        <dbReference type="ARBA" id="ARBA00022618"/>
    </source>
</evidence>
<protein>
    <recommendedName>
        <fullName evidence="4">Condensin complex subunit 2</fullName>
    </recommendedName>
</protein>
<evidence type="ECO:0000256" key="5">
    <source>
        <dbReference type="ARBA" id="ARBA00022454"/>
    </source>
</evidence>
<dbReference type="Pfam" id="PF05786">
    <property type="entry name" value="Cnd2"/>
    <property type="match status" value="2"/>
</dbReference>
<keyword evidence="5" id="KW-0158">Chromosome</keyword>
<evidence type="ECO:0000256" key="8">
    <source>
        <dbReference type="ARBA" id="ARBA00022776"/>
    </source>
</evidence>
<comment type="similarity">
    <text evidence="3">Belongs to the CND2 (condensin subunit 2) family.</text>
</comment>
<reference evidence="12 13" key="1">
    <citation type="journal article" date="2017" name="Nature">
        <title>The Apostasia genome and the evolution of orchids.</title>
        <authorList>
            <person name="Zhang G.Q."/>
            <person name="Liu K.W."/>
            <person name="Li Z."/>
            <person name="Lohaus R."/>
            <person name="Hsiao Y.Y."/>
            <person name="Niu S.C."/>
            <person name="Wang J.Y."/>
            <person name="Lin Y.C."/>
            <person name="Xu Q."/>
            <person name="Chen L.J."/>
            <person name="Yoshida K."/>
            <person name="Fujiwara S."/>
            <person name="Wang Z.W."/>
            <person name="Zhang Y.Q."/>
            <person name="Mitsuda N."/>
            <person name="Wang M."/>
            <person name="Liu G.H."/>
            <person name="Pecoraro L."/>
            <person name="Huang H.X."/>
            <person name="Xiao X.J."/>
            <person name="Lin M."/>
            <person name="Wu X.Y."/>
            <person name="Wu W.L."/>
            <person name="Chen Y.Y."/>
            <person name="Chang S.B."/>
            <person name="Sakamoto S."/>
            <person name="Ohme-Takagi M."/>
            <person name="Yagi M."/>
            <person name="Zeng S.J."/>
            <person name="Shen C.Y."/>
            <person name="Yeh C.M."/>
            <person name="Luo Y.B."/>
            <person name="Tsai W.C."/>
            <person name="Van de Peer Y."/>
            <person name="Liu Z.J."/>
        </authorList>
    </citation>
    <scope>NUCLEOTIDE SEQUENCE [LARGE SCALE GENOMIC DNA]</scope>
    <source>
        <strain evidence="13">cv. Shenzhen</strain>
        <tissue evidence="12">Stem</tissue>
    </source>
</reference>
<evidence type="ECO:0000256" key="9">
    <source>
        <dbReference type="ARBA" id="ARBA00023067"/>
    </source>
</evidence>
<keyword evidence="10" id="KW-0131">Cell cycle</keyword>
<keyword evidence="6" id="KW-0963">Cytoplasm</keyword>
<dbReference type="EMBL" id="KZ451895">
    <property type="protein sequence ID" value="PKA65273.1"/>
    <property type="molecule type" value="Genomic_DNA"/>
</dbReference>
<feature type="region of interest" description="Disordered" evidence="11">
    <location>
        <begin position="17"/>
        <end position="55"/>
    </location>
</feature>
<dbReference type="GO" id="GO:0005737">
    <property type="term" value="C:cytoplasm"/>
    <property type="evidence" value="ECO:0007669"/>
    <property type="project" value="UniProtKB-SubCell"/>
</dbReference>
<name>A0A2I0BBV2_9ASPA</name>
<dbReference type="PANTHER" id="PTHR13108">
    <property type="entry name" value="CONDENSIN COMPLEX SUBUNIT 2"/>
    <property type="match status" value="1"/>
</dbReference>
<dbReference type="InterPro" id="IPR022816">
    <property type="entry name" value="Condensin_barren_su2"/>
</dbReference>
<proteinExistence type="inferred from homology"/>
<feature type="compositionally biased region" description="Basic and acidic residues" evidence="11">
    <location>
        <begin position="32"/>
        <end position="54"/>
    </location>
</feature>
<comment type="subcellular location">
    <subcellularLocation>
        <location evidence="1">Chromosome</location>
    </subcellularLocation>
    <subcellularLocation>
        <location evidence="2">Cytoplasm</location>
    </subcellularLocation>
</comment>
<evidence type="ECO:0000313" key="13">
    <source>
        <dbReference type="Proteomes" id="UP000236161"/>
    </source>
</evidence>
<sequence length="550" mass="61484">MRVDSLHSEAYKVLGGINRVGQEDGSGNSAEENQRQDQSDKIEGGNKKEHDRKLSPLSTLEASFEALNVKKFDVAFTVDPLYHQTSAQFDEGGVKGLLLNNLGVYGCCRVLFDSSEVPEKCILNEAQNNKSELIDLSFAKEYIEEMLINMPKKSHISPTLGEILNRFDEGKLKAQNVCFVEQQQFFHDGIDDLEHSELGSNSFDDFGCHTFDDEDHVSVVDDSSISAGPDFQEEVGEYSFQDDTDNRLEEIADFLSLGLGFTSKSNAWAGPDHWKYRKIKGVFFSLSSINLFQYFETIVNSVVGADPIPDLVDKSELPTRKAKVRTAASDIDFTKSLEEQFPDIFVYPKNPKSLLLPATRAPCSITLPEDCHYRPESLVKLFLLPDVMCLGKKTRITSDESSEQHDGFVPYGSWDSESISEGHCDDGSFDNDVEDLGALVQPSRQVNKVDIQYDKVSKQVDVHALKETLWMHIAGTAQMSNFEQGSEASVSLTQVMHHLRLTVPLESEKDISPHLFFICLLHLANEHGLTLHHPPTLDNVDIHIPAALYS</sequence>
<dbReference type="GO" id="GO:0007076">
    <property type="term" value="P:mitotic chromosome condensation"/>
    <property type="evidence" value="ECO:0007669"/>
    <property type="project" value="InterPro"/>
</dbReference>
<evidence type="ECO:0000313" key="12">
    <source>
        <dbReference type="EMBL" id="PKA65273.1"/>
    </source>
</evidence>
<dbReference type="GO" id="GO:0000796">
    <property type="term" value="C:condensin complex"/>
    <property type="evidence" value="ECO:0007669"/>
    <property type="project" value="InterPro"/>
</dbReference>
<dbReference type="GO" id="GO:0051301">
    <property type="term" value="P:cell division"/>
    <property type="evidence" value="ECO:0007669"/>
    <property type="project" value="UniProtKB-KW"/>
</dbReference>
<accession>A0A2I0BBV2</accession>
<evidence type="ECO:0000256" key="1">
    <source>
        <dbReference type="ARBA" id="ARBA00004286"/>
    </source>
</evidence>
<dbReference type="STRING" id="1088818.A0A2I0BBV2"/>
<keyword evidence="9" id="KW-0226">DNA condensation</keyword>
<evidence type="ECO:0000256" key="6">
    <source>
        <dbReference type="ARBA" id="ARBA00022490"/>
    </source>
</evidence>
<evidence type="ECO:0000256" key="4">
    <source>
        <dbReference type="ARBA" id="ARBA00016065"/>
    </source>
</evidence>